<dbReference type="GO" id="GO:0070876">
    <property type="term" value="C:SOSS complex"/>
    <property type="evidence" value="ECO:0007669"/>
    <property type="project" value="TreeGrafter"/>
</dbReference>
<organism evidence="2 3">
    <name type="scientific">Elliptochloris bilobata</name>
    <dbReference type="NCBI Taxonomy" id="381761"/>
    <lineage>
        <taxon>Eukaryota</taxon>
        <taxon>Viridiplantae</taxon>
        <taxon>Chlorophyta</taxon>
        <taxon>core chlorophytes</taxon>
        <taxon>Trebouxiophyceae</taxon>
        <taxon>Trebouxiophyceae incertae sedis</taxon>
        <taxon>Elliptochloris clade</taxon>
        <taxon>Elliptochloris</taxon>
    </lineage>
</organism>
<accession>A0AAW1QTM1</accession>
<reference evidence="2 3" key="1">
    <citation type="journal article" date="2024" name="Nat. Commun.">
        <title>Phylogenomics reveals the evolutionary origins of lichenization in chlorophyte algae.</title>
        <authorList>
            <person name="Puginier C."/>
            <person name="Libourel C."/>
            <person name="Otte J."/>
            <person name="Skaloud P."/>
            <person name="Haon M."/>
            <person name="Grisel S."/>
            <person name="Petersen M."/>
            <person name="Berrin J.G."/>
            <person name="Delaux P.M."/>
            <person name="Dal Grande F."/>
            <person name="Keller J."/>
        </authorList>
    </citation>
    <scope>NUCLEOTIDE SEQUENCE [LARGE SCALE GENOMIC DNA]</scope>
    <source>
        <strain evidence="2 3">SAG 245.80</strain>
    </source>
</reference>
<dbReference type="GO" id="GO:0044818">
    <property type="term" value="P:mitotic G2/M transition checkpoint"/>
    <property type="evidence" value="ECO:0007669"/>
    <property type="project" value="TreeGrafter"/>
</dbReference>
<dbReference type="GO" id="GO:0000724">
    <property type="term" value="P:double-strand break repair via homologous recombination"/>
    <property type="evidence" value="ECO:0007669"/>
    <property type="project" value="TreeGrafter"/>
</dbReference>
<protein>
    <submittedName>
        <fullName evidence="2">Uncharacterized protein</fullName>
    </submittedName>
</protein>
<dbReference type="Proteomes" id="UP001445335">
    <property type="component" value="Unassembled WGS sequence"/>
</dbReference>
<evidence type="ECO:0000313" key="2">
    <source>
        <dbReference type="EMBL" id="KAK9824853.1"/>
    </source>
</evidence>
<keyword evidence="1" id="KW-0238">DNA-binding</keyword>
<dbReference type="InterPro" id="IPR051231">
    <property type="entry name" value="SOSS-B"/>
</dbReference>
<proteinExistence type="predicted"/>
<keyword evidence="3" id="KW-1185">Reference proteome</keyword>
<name>A0AAW1QTM1_9CHLO</name>
<comment type="caution">
    <text evidence="2">The sequence shown here is derived from an EMBL/GenBank/DDBJ whole genome shotgun (WGS) entry which is preliminary data.</text>
</comment>
<dbReference type="PANTHER" id="PTHR13356">
    <property type="entry name" value="OB FOLD NUCLEIC ACID BINDING PROTEIN-RELATED"/>
    <property type="match status" value="1"/>
</dbReference>
<dbReference type="EMBL" id="JALJOU010000079">
    <property type="protein sequence ID" value="KAK9824853.1"/>
    <property type="molecule type" value="Genomic_DNA"/>
</dbReference>
<dbReference type="AlphaFoldDB" id="A0AAW1QTM1"/>
<dbReference type="Gene3D" id="2.40.50.140">
    <property type="entry name" value="Nucleic acid-binding proteins"/>
    <property type="match status" value="1"/>
</dbReference>
<dbReference type="SUPFAM" id="SSF50249">
    <property type="entry name" value="Nucleic acid-binding proteins"/>
    <property type="match status" value="1"/>
</dbReference>
<dbReference type="InterPro" id="IPR012340">
    <property type="entry name" value="NA-bd_OB-fold"/>
</dbReference>
<gene>
    <name evidence="2" type="ORF">WJX81_008435</name>
</gene>
<dbReference type="PANTHER" id="PTHR13356:SF0">
    <property type="entry name" value="SOSS COMPLEX SUBUNIT B HOMOLOG"/>
    <property type="match status" value="1"/>
</dbReference>
<dbReference type="GO" id="GO:0003677">
    <property type="term" value="F:DNA binding"/>
    <property type="evidence" value="ECO:0007669"/>
    <property type="project" value="UniProtKB-KW"/>
</dbReference>
<dbReference type="GO" id="GO:0010212">
    <property type="term" value="P:response to ionizing radiation"/>
    <property type="evidence" value="ECO:0007669"/>
    <property type="project" value="TreeGrafter"/>
</dbReference>
<sequence>MAQLKFTHVIDLRPSLLPVSVQFIVLDKGEVKARVDGASGKKLHTSNLLAADSTAAVFLQLVNDECEQLQPADICTLTGGIFAMETKGCILRAGRKGVLTKVGEFCMVSAEQPNLSTIPWELNKETNLYEPREALPSRTWHPPQLPQPA</sequence>
<evidence type="ECO:0000313" key="3">
    <source>
        <dbReference type="Proteomes" id="UP001445335"/>
    </source>
</evidence>
<evidence type="ECO:0000256" key="1">
    <source>
        <dbReference type="ARBA" id="ARBA00023125"/>
    </source>
</evidence>